<evidence type="ECO:0000313" key="3">
    <source>
        <dbReference type="Proteomes" id="UP001500213"/>
    </source>
</evidence>
<reference evidence="3" key="1">
    <citation type="journal article" date="2019" name="Int. J. Syst. Evol. Microbiol.">
        <title>The Global Catalogue of Microorganisms (GCM) 10K type strain sequencing project: providing services to taxonomists for standard genome sequencing and annotation.</title>
        <authorList>
            <consortium name="The Broad Institute Genomics Platform"/>
            <consortium name="The Broad Institute Genome Sequencing Center for Infectious Disease"/>
            <person name="Wu L."/>
            <person name="Ma J."/>
        </authorList>
    </citation>
    <scope>NUCLEOTIDE SEQUENCE [LARGE SCALE GENOMIC DNA]</scope>
    <source>
        <strain evidence="3">JCM 17593</strain>
    </source>
</reference>
<accession>A0ABP8AEG6</accession>
<protein>
    <recommendedName>
        <fullName evidence="4">DUF222 domain-containing protein</fullName>
    </recommendedName>
</protein>
<feature type="compositionally biased region" description="Basic and acidic residues" evidence="1">
    <location>
        <begin position="1"/>
        <end position="17"/>
    </location>
</feature>
<dbReference type="Proteomes" id="UP001500213">
    <property type="component" value="Unassembled WGS sequence"/>
</dbReference>
<organism evidence="2 3">
    <name type="scientific">Gryllotalpicola kribbensis</name>
    <dbReference type="NCBI Taxonomy" id="993084"/>
    <lineage>
        <taxon>Bacteria</taxon>
        <taxon>Bacillati</taxon>
        <taxon>Actinomycetota</taxon>
        <taxon>Actinomycetes</taxon>
        <taxon>Micrococcales</taxon>
        <taxon>Microbacteriaceae</taxon>
        <taxon>Gryllotalpicola</taxon>
    </lineage>
</organism>
<evidence type="ECO:0000256" key="1">
    <source>
        <dbReference type="SAM" id="MobiDB-lite"/>
    </source>
</evidence>
<dbReference type="EMBL" id="BAABBX010000001">
    <property type="protein sequence ID" value="GAA4182419.1"/>
    <property type="molecule type" value="Genomic_DNA"/>
</dbReference>
<gene>
    <name evidence="2" type="ORF">GCM10022288_00290</name>
</gene>
<evidence type="ECO:0008006" key="4">
    <source>
        <dbReference type="Google" id="ProtNLM"/>
    </source>
</evidence>
<comment type="caution">
    <text evidence="2">The sequence shown here is derived from an EMBL/GenBank/DDBJ whole genome shotgun (WGS) entry which is preliminary data.</text>
</comment>
<name>A0ABP8AEG6_9MICO</name>
<feature type="region of interest" description="Disordered" evidence="1">
    <location>
        <begin position="1"/>
        <end position="30"/>
    </location>
</feature>
<proteinExistence type="predicted"/>
<keyword evidence="3" id="KW-1185">Reference proteome</keyword>
<evidence type="ECO:0000313" key="2">
    <source>
        <dbReference type="EMBL" id="GAA4182419.1"/>
    </source>
</evidence>
<sequence>MEAAARERVDGRSRDEWAAALGGGEDRTGHVSDYTLTALERHISPRLGARHTAEGAPAPIDGPKVRKGFAVAIEPRSVVR</sequence>